<evidence type="ECO:0000313" key="4">
    <source>
        <dbReference type="Proteomes" id="UP001425155"/>
    </source>
</evidence>
<proteinExistence type="predicted"/>
<feature type="signal peptide" evidence="2">
    <location>
        <begin position="1"/>
        <end position="27"/>
    </location>
</feature>
<protein>
    <recommendedName>
        <fullName evidence="5">Lytic transglycosylase domain-containing protein</fullName>
    </recommendedName>
</protein>
<keyword evidence="1" id="KW-0175">Coiled coil</keyword>
<evidence type="ECO:0000256" key="1">
    <source>
        <dbReference type="SAM" id="Coils"/>
    </source>
</evidence>
<sequence length="390" mass="39930">MRLRTRVIAVLAAAGLLALAVVPAASAEDYPTWDEVEAARSSAAATSAEVDRISDFISSLTAESARLGRITIEKAAAYTLAKAELDAATQRADVLVAQRDIAVTEAAEAHDRYGAIVSQLVVSGGTESLTVQLLLDHSSDTDLLYRLGAMTKLTQQAAGLEDRAESRSNEADALSAQAAVAEKARDKLAAAAQTALGEAQAAEQEAGARLAAQKEASATLQAQLASLTAEAADVEKRYTDGEAARKAAEAAAAAAAAEAAAAAAAAAEAAGDGGGGGGATPIYTGDVDSDPGAAQAYAAGAIGAYGWGGDQFGCLQRLWNKESGWRADAYNASSGAYGIPQSLPGEKMASAGVDWRTSAATQINWGLSYIAQRYGSPCGAWDHSVVWNWY</sequence>
<keyword evidence="4" id="KW-1185">Reference proteome</keyword>
<feature type="chain" id="PRO_5045334465" description="Lytic transglycosylase domain-containing protein" evidence="2">
    <location>
        <begin position="28"/>
        <end position="390"/>
    </location>
</feature>
<evidence type="ECO:0000313" key="3">
    <source>
        <dbReference type="EMBL" id="MEN1945919.1"/>
    </source>
</evidence>
<dbReference type="InterPro" id="IPR023346">
    <property type="entry name" value="Lysozyme-like_dom_sf"/>
</dbReference>
<keyword evidence="2" id="KW-0732">Signal</keyword>
<feature type="coiled-coil region" evidence="1">
    <location>
        <begin position="150"/>
        <end position="237"/>
    </location>
</feature>
<dbReference type="RefSeq" id="WP_342112415.1">
    <property type="nucleotide sequence ID" value="NZ_JBCAUN010000001.1"/>
</dbReference>
<accession>A0ABU9W4U6</accession>
<name>A0ABU9W4U6_9MICO</name>
<comment type="caution">
    <text evidence="3">The sequence shown here is derived from an EMBL/GenBank/DDBJ whole genome shotgun (WGS) entry which is preliminary data.</text>
</comment>
<evidence type="ECO:0008006" key="5">
    <source>
        <dbReference type="Google" id="ProtNLM"/>
    </source>
</evidence>
<dbReference type="Proteomes" id="UP001425155">
    <property type="component" value="Unassembled WGS sequence"/>
</dbReference>
<dbReference type="SUPFAM" id="SSF53955">
    <property type="entry name" value="Lysozyme-like"/>
    <property type="match status" value="1"/>
</dbReference>
<dbReference type="EMBL" id="JBCLVG010000001">
    <property type="protein sequence ID" value="MEN1945919.1"/>
    <property type="molecule type" value="Genomic_DNA"/>
</dbReference>
<organism evidence="3 4">
    <name type="scientific">Leifsonia stereocauli</name>
    <dbReference type="NCBI Taxonomy" id="3134136"/>
    <lineage>
        <taxon>Bacteria</taxon>
        <taxon>Bacillati</taxon>
        <taxon>Actinomycetota</taxon>
        <taxon>Actinomycetes</taxon>
        <taxon>Micrococcales</taxon>
        <taxon>Microbacteriaceae</taxon>
        <taxon>Leifsonia</taxon>
    </lineage>
</organism>
<gene>
    <name evidence="3" type="ORF">WJX64_05120</name>
</gene>
<evidence type="ECO:0000256" key="2">
    <source>
        <dbReference type="SAM" id="SignalP"/>
    </source>
</evidence>
<reference evidence="3 4" key="1">
    <citation type="submission" date="2024-03" db="EMBL/GenBank/DDBJ databases">
        <title>YIM 134122 draft genome.</title>
        <authorList>
            <person name="Zuo S."/>
            <person name="Xiong L."/>
        </authorList>
    </citation>
    <scope>NUCLEOTIDE SEQUENCE [LARGE SCALE GENOMIC DNA]</scope>
    <source>
        <strain evidence="3 4">YIM 134122</strain>
    </source>
</reference>